<dbReference type="NCBIfam" id="TIGR01179">
    <property type="entry name" value="galE"/>
    <property type="match status" value="1"/>
</dbReference>
<evidence type="ECO:0000256" key="1">
    <source>
        <dbReference type="ARBA" id="ARBA00001911"/>
    </source>
</evidence>
<gene>
    <name evidence="8" type="ORF">HK103_005571</name>
</gene>
<dbReference type="EC" id="5.1.3.2" evidence="6"/>
<dbReference type="PANTHER" id="PTHR43725">
    <property type="entry name" value="UDP-GLUCOSE 4-EPIMERASE"/>
    <property type="match status" value="1"/>
</dbReference>
<dbReference type="EMBL" id="JADGKB010000052">
    <property type="protein sequence ID" value="KAJ3256316.1"/>
    <property type="molecule type" value="Genomic_DNA"/>
</dbReference>
<keyword evidence="5 6" id="KW-0119">Carbohydrate metabolism</keyword>
<evidence type="ECO:0000256" key="4">
    <source>
        <dbReference type="ARBA" id="ARBA00023235"/>
    </source>
</evidence>
<keyword evidence="4 6" id="KW-0413">Isomerase</keyword>
<dbReference type="InterPro" id="IPR005886">
    <property type="entry name" value="UDP_G4E"/>
</dbReference>
<reference evidence="8" key="1">
    <citation type="submission" date="2020-05" db="EMBL/GenBank/DDBJ databases">
        <title>Phylogenomic resolution of chytrid fungi.</title>
        <authorList>
            <person name="Stajich J.E."/>
            <person name="Amses K."/>
            <person name="Simmons R."/>
            <person name="Seto K."/>
            <person name="Myers J."/>
            <person name="Bonds A."/>
            <person name="Quandt C.A."/>
            <person name="Barry K."/>
            <person name="Liu P."/>
            <person name="Grigoriev I."/>
            <person name="Longcore J.E."/>
            <person name="James T.Y."/>
        </authorList>
    </citation>
    <scope>NUCLEOTIDE SEQUENCE</scope>
    <source>
        <strain evidence="8">PLAUS21</strain>
    </source>
</reference>
<dbReference type="GO" id="GO:0006012">
    <property type="term" value="P:galactose metabolic process"/>
    <property type="evidence" value="ECO:0007669"/>
    <property type="project" value="InterPro"/>
</dbReference>
<evidence type="ECO:0000259" key="7">
    <source>
        <dbReference type="Pfam" id="PF01370"/>
    </source>
</evidence>
<dbReference type="Pfam" id="PF01370">
    <property type="entry name" value="Epimerase"/>
    <property type="match status" value="1"/>
</dbReference>
<dbReference type="PANTHER" id="PTHR43725:SF53">
    <property type="entry name" value="UDP-ARABINOSE 4-EPIMERASE 1"/>
    <property type="match status" value="1"/>
</dbReference>
<comment type="cofactor">
    <cofactor evidence="1 6">
        <name>NAD(+)</name>
        <dbReference type="ChEBI" id="CHEBI:57540"/>
    </cofactor>
</comment>
<evidence type="ECO:0000313" key="8">
    <source>
        <dbReference type="EMBL" id="KAJ3256316.1"/>
    </source>
</evidence>
<dbReference type="InterPro" id="IPR036291">
    <property type="entry name" value="NAD(P)-bd_dom_sf"/>
</dbReference>
<keyword evidence="9" id="KW-1185">Reference proteome</keyword>
<dbReference type="GO" id="GO:0003978">
    <property type="term" value="F:UDP-glucose 4-epimerase activity"/>
    <property type="evidence" value="ECO:0007669"/>
    <property type="project" value="UniProtKB-UniRule"/>
</dbReference>
<name>A0AAD5Y7Q8_9FUNG</name>
<dbReference type="CDD" id="cd05247">
    <property type="entry name" value="UDP_G4E_1_SDR_e"/>
    <property type="match status" value="1"/>
</dbReference>
<dbReference type="Proteomes" id="UP001210925">
    <property type="component" value="Unassembled WGS sequence"/>
</dbReference>
<feature type="domain" description="NAD-dependent epimerase/dehydratase" evidence="7">
    <location>
        <begin position="3"/>
        <end position="253"/>
    </location>
</feature>
<dbReference type="InterPro" id="IPR001509">
    <property type="entry name" value="Epimerase_deHydtase"/>
</dbReference>
<dbReference type="AlphaFoldDB" id="A0AAD5Y7Q8"/>
<dbReference type="Gene3D" id="3.90.25.10">
    <property type="entry name" value="UDP-galactose 4-epimerase, domain 1"/>
    <property type="match status" value="1"/>
</dbReference>
<evidence type="ECO:0000256" key="6">
    <source>
        <dbReference type="RuleBase" id="RU366046"/>
    </source>
</evidence>
<evidence type="ECO:0000256" key="3">
    <source>
        <dbReference type="ARBA" id="ARBA00023027"/>
    </source>
</evidence>
<accession>A0AAD5Y7Q8</accession>
<organism evidence="8 9">
    <name type="scientific">Boothiomyces macroporosus</name>
    <dbReference type="NCBI Taxonomy" id="261099"/>
    <lineage>
        <taxon>Eukaryota</taxon>
        <taxon>Fungi</taxon>
        <taxon>Fungi incertae sedis</taxon>
        <taxon>Chytridiomycota</taxon>
        <taxon>Chytridiomycota incertae sedis</taxon>
        <taxon>Chytridiomycetes</taxon>
        <taxon>Rhizophydiales</taxon>
        <taxon>Terramycetaceae</taxon>
        <taxon>Boothiomyces</taxon>
    </lineage>
</organism>
<evidence type="ECO:0000256" key="2">
    <source>
        <dbReference type="ARBA" id="ARBA00007637"/>
    </source>
</evidence>
<sequence length="282" mass="31291">MKVLVCGGAGYIGSHLVREITKLEKYSVVVLDNLSKGHAESVPANVTLEIGDIRNKDDLERVFSKHQPQAVFHFSASIEVGESCADPLKYFENNVSGTITLLQAMQKHGVKYFIFSSTAALFGMPEKMPIEADDRTMPINPYGDTKLVVENILKWCDKAFGLRYVCLRYFNACGADAKGDLGEDHEPESHLIPIVLQVPLGKREQVYIFGDDYNTPDGTCIRDYVHVTDLATAHIKALEYMVKNNVSARFNLGSGKGYSVKEIIEAARRVTGHPIPAIVKER</sequence>
<keyword evidence="3 6" id="KW-0520">NAD</keyword>
<comment type="similarity">
    <text evidence="2 6">Belongs to the NAD(P)-dependent epimerase/dehydratase family.</text>
</comment>
<protein>
    <recommendedName>
        <fullName evidence="6">UDP-glucose 4-epimerase</fullName>
        <ecNumber evidence="6">5.1.3.2</ecNumber>
    </recommendedName>
</protein>
<evidence type="ECO:0000313" key="9">
    <source>
        <dbReference type="Proteomes" id="UP001210925"/>
    </source>
</evidence>
<comment type="pathway">
    <text evidence="6">Carbohydrate metabolism; galactose metabolism.</text>
</comment>
<proteinExistence type="inferred from homology"/>
<comment type="subunit">
    <text evidence="6">Homodimer.</text>
</comment>
<dbReference type="SUPFAM" id="SSF51735">
    <property type="entry name" value="NAD(P)-binding Rossmann-fold domains"/>
    <property type="match status" value="1"/>
</dbReference>
<dbReference type="Gene3D" id="3.40.50.720">
    <property type="entry name" value="NAD(P)-binding Rossmann-like Domain"/>
    <property type="match status" value="1"/>
</dbReference>
<comment type="catalytic activity">
    <reaction evidence="6">
        <text>UDP-alpha-D-glucose = UDP-alpha-D-galactose</text>
        <dbReference type="Rhea" id="RHEA:22168"/>
        <dbReference type="ChEBI" id="CHEBI:58885"/>
        <dbReference type="ChEBI" id="CHEBI:66914"/>
        <dbReference type="EC" id="5.1.3.2"/>
    </reaction>
</comment>
<comment type="caution">
    <text evidence="8">The sequence shown here is derived from an EMBL/GenBank/DDBJ whole genome shotgun (WGS) entry which is preliminary data.</text>
</comment>
<evidence type="ECO:0000256" key="5">
    <source>
        <dbReference type="ARBA" id="ARBA00023277"/>
    </source>
</evidence>